<evidence type="ECO:0000313" key="1">
    <source>
        <dbReference type="EMBL" id="EDX11235.1"/>
    </source>
</evidence>
<gene>
    <name evidence="1" type="primary">Dsim\GD12191</name>
    <name evidence="1" type="ORF">Dsim_GD12191</name>
</gene>
<dbReference type="EMBL" id="CM000363">
    <property type="protein sequence ID" value="EDX11235.1"/>
    <property type="molecule type" value="Genomic_DNA"/>
</dbReference>
<sequence length="74" mass="8713">MSRDSILAVEKWVASELYALRVDRKDLVIQDNTLVLEFVGNEYLLSLDNNLALKLLLELWLSEWEFFLLLVEDK</sequence>
<reference evidence="1 2" key="1">
    <citation type="journal article" date="2007" name="Nature">
        <title>Evolution of genes and genomes on the Drosophila phylogeny.</title>
        <authorList>
            <consortium name="Drosophila 12 Genomes Consortium"/>
            <person name="Clark A.G."/>
            <person name="Eisen M.B."/>
            <person name="Smith D.R."/>
            <person name="Bergman C.M."/>
            <person name="Oliver B."/>
            <person name="Markow T.A."/>
            <person name="Kaufman T.C."/>
            <person name="Kellis M."/>
            <person name="Gelbart W."/>
            <person name="Iyer V.N."/>
            <person name="Pollard D.A."/>
            <person name="Sackton T.B."/>
            <person name="Larracuente A.M."/>
            <person name="Singh N.D."/>
            <person name="Abad J.P."/>
            <person name="Abt D.N."/>
            <person name="Adryan B."/>
            <person name="Aguade M."/>
            <person name="Akashi H."/>
            <person name="Anderson W.W."/>
            <person name="Aquadro C.F."/>
            <person name="Ardell D.H."/>
            <person name="Arguello R."/>
            <person name="Artieri C.G."/>
            <person name="Barbash D.A."/>
            <person name="Barker D."/>
            <person name="Barsanti P."/>
            <person name="Batterham P."/>
            <person name="Batzoglou S."/>
            <person name="Begun D."/>
            <person name="Bhutkar A."/>
            <person name="Blanco E."/>
            <person name="Bosak S.A."/>
            <person name="Bradley R.K."/>
            <person name="Brand A.D."/>
            <person name="Brent M.R."/>
            <person name="Brooks A.N."/>
            <person name="Brown R.H."/>
            <person name="Butlin R.K."/>
            <person name="Caggese C."/>
            <person name="Calvi B.R."/>
            <person name="Bernardo de Carvalho A."/>
            <person name="Caspi A."/>
            <person name="Castrezana S."/>
            <person name="Celniker S.E."/>
            <person name="Chang J.L."/>
            <person name="Chapple C."/>
            <person name="Chatterji S."/>
            <person name="Chinwalla A."/>
            <person name="Civetta A."/>
            <person name="Clifton S.W."/>
            <person name="Comeron J.M."/>
            <person name="Costello J.C."/>
            <person name="Coyne J.A."/>
            <person name="Daub J."/>
            <person name="David R.G."/>
            <person name="Delcher A.L."/>
            <person name="Delehaunty K."/>
            <person name="Do C.B."/>
            <person name="Ebling H."/>
            <person name="Edwards K."/>
            <person name="Eickbush T."/>
            <person name="Evans J.D."/>
            <person name="Filipski A."/>
            <person name="Findeiss S."/>
            <person name="Freyhult E."/>
            <person name="Fulton L."/>
            <person name="Fulton R."/>
            <person name="Garcia A.C."/>
            <person name="Gardiner A."/>
            <person name="Garfield D.A."/>
            <person name="Garvin B.E."/>
            <person name="Gibson G."/>
            <person name="Gilbert D."/>
            <person name="Gnerre S."/>
            <person name="Godfrey J."/>
            <person name="Good R."/>
            <person name="Gotea V."/>
            <person name="Gravely B."/>
            <person name="Greenberg A.J."/>
            <person name="Griffiths-Jones S."/>
            <person name="Gross S."/>
            <person name="Guigo R."/>
            <person name="Gustafson E.A."/>
            <person name="Haerty W."/>
            <person name="Hahn M.W."/>
            <person name="Halligan D.L."/>
            <person name="Halpern A.L."/>
            <person name="Halter G.M."/>
            <person name="Han M.V."/>
            <person name="Heger A."/>
            <person name="Hillier L."/>
            <person name="Hinrichs A.S."/>
            <person name="Holmes I."/>
            <person name="Hoskins R.A."/>
            <person name="Hubisz M.J."/>
            <person name="Hultmark D."/>
            <person name="Huntley M.A."/>
            <person name="Jaffe D.B."/>
            <person name="Jagadeeshan S."/>
            <person name="Jeck W.R."/>
            <person name="Johnson J."/>
            <person name="Jones C.D."/>
            <person name="Jordan W.C."/>
            <person name="Karpen G.H."/>
            <person name="Kataoka E."/>
            <person name="Keightley P.D."/>
            <person name="Kheradpour P."/>
            <person name="Kirkness E.F."/>
            <person name="Koerich L.B."/>
            <person name="Kristiansen K."/>
            <person name="Kudrna D."/>
            <person name="Kulathinal R.J."/>
            <person name="Kumar S."/>
            <person name="Kwok R."/>
            <person name="Lander E."/>
            <person name="Langley C.H."/>
            <person name="Lapoint R."/>
            <person name="Lazzaro B.P."/>
            <person name="Lee S.J."/>
            <person name="Levesque L."/>
            <person name="Li R."/>
            <person name="Lin C.F."/>
            <person name="Lin M.F."/>
            <person name="Lindblad-Toh K."/>
            <person name="Llopart A."/>
            <person name="Long M."/>
            <person name="Low L."/>
            <person name="Lozovsky E."/>
            <person name="Lu J."/>
            <person name="Luo M."/>
            <person name="Machado C.A."/>
            <person name="Makalowski W."/>
            <person name="Marzo M."/>
            <person name="Matsuda M."/>
            <person name="Matzkin L."/>
            <person name="McAllister B."/>
            <person name="McBride C.S."/>
            <person name="McKernan B."/>
            <person name="McKernan K."/>
            <person name="Mendez-Lago M."/>
            <person name="Minx P."/>
            <person name="Mollenhauer M.U."/>
            <person name="Montooth K."/>
            <person name="Mount S.M."/>
            <person name="Mu X."/>
            <person name="Myers E."/>
            <person name="Negre B."/>
            <person name="Newfeld S."/>
            <person name="Nielsen R."/>
            <person name="Noor M.A."/>
            <person name="O'Grady P."/>
            <person name="Pachter L."/>
            <person name="Papaceit M."/>
            <person name="Parisi M.J."/>
            <person name="Parisi M."/>
            <person name="Parts L."/>
            <person name="Pedersen J.S."/>
            <person name="Pesole G."/>
            <person name="Phillippy A.M."/>
            <person name="Ponting C.P."/>
            <person name="Pop M."/>
            <person name="Porcelli D."/>
            <person name="Powell J.R."/>
            <person name="Prohaska S."/>
            <person name="Pruitt K."/>
            <person name="Puig M."/>
            <person name="Quesneville H."/>
            <person name="Ram K.R."/>
            <person name="Rand D."/>
            <person name="Rasmussen M.D."/>
            <person name="Reed L.K."/>
            <person name="Reenan R."/>
            <person name="Reily A."/>
            <person name="Remington K.A."/>
            <person name="Rieger T.T."/>
            <person name="Ritchie M.G."/>
            <person name="Robin C."/>
            <person name="Rogers Y.H."/>
            <person name="Rohde C."/>
            <person name="Rozas J."/>
            <person name="Rubenfield M.J."/>
            <person name="Ruiz A."/>
            <person name="Russo S."/>
            <person name="Salzberg S.L."/>
            <person name="Sanchez-Gracia A."/>
            <person name="Saranga D.J."/>
            <person name="Sato H."/>
            <person name="Schaeffer S.W."/>
            <person name="Schatz M.C."/>
            <person name="Schlenke T."/>
            <person name="Schwartz R."/>
            <person name="Segarra C."/>
            <person name="Singh R.S."/>
            <person name="Sirot L."/>
            <person name="Sirota M."/>
            <person name="Sisneros N.B."/>
            <person name="Smith C.D."/>
            <person name="Smith T.F."/>
            <person name="Spieth J."/>
            <person name="Stage D.E."/>
            <person name="Stark A."/>
            <person name="Stephan W."/>
            <person name="Strausberg R.L."/>
            <person name="Strempel S."/>
            <person name="Sturgill D."/>
            <person name="Sutton G."/>
            <person name="Sutton G.G."/>
            <person name="Tao W."/>
            <person name="Teichmann S."/>
            <person name="Tobari Y.N."/>
            <person name="Tomimura Y."/>
            <person name="Tsolas J.M."/>
            <person name="Valente V.L."/>
            <person name="Venter E."/>
            <person name="Venter J.C."/>
            <person name="Vicario S."/>
            <person name="Vieira F.G."/>
            <person name="Vilella A.J."/>
            <person name="Villasante A."/>
            <person name="Walenz B."/>
            <person name="Wang J."/>
            <person name="Wasserman M."/>
            <person name="Watts T."/>
            <person name="Wilson D."/>
            <person name="Wilson R.K."/>
            <person name="Wing R.A."/>
            <person name="Wolfner M.F."/>
            <person name="Wong A."/>
            <person name="Wong G.K."/>
            <person name="Wu C.I."/>
            <person name="Wu G."/>
            <person name="Yamamoto D."/>
            <person name="Yang H.P."/>
            <person name="Yang S.P."/>
            <person name="Yorke J.A."/>
            <person name="Yoshida K."/>
            <person name="Zdobnov E."/>
            <person name="Zhang P."/>
            <person name="Zhang Y."/>
            <person name="Zimin A.V."/>
            <person name="Baldwin J."/>
            <person name="Abdouelleil A."/>
            <person name="Abdulkadir J."/>
            <person name="Abebe A."/>
            <person name="Abera B."/>
            <person name="Abreu J."/>
            <person name="Acer S.C."/>
            <person name="Aftuck L."/>
            <person name="Alexander A."/>
            <person name="An P."/>
            <person name="Anderson E."/>
            <person name="Anderson S."/>
            <person name="Arachi H."/>
            <person name="Azer M."/>
            <person name="Bachantsang P."/>
            <person name="Barry A."/>
            <person name="Bayul T."/>
            <person name="Berlin A."/>
            <person name="Bessette D."/>
            <person name="Bloom T."/>
            <person name="Blye J."/>
            <person name="Boguslavskiy L."/>
            <person name="Bonnet C."/>
            <person name="Boukhgalter B."/>
            <person name="Bourzgui I."/>
            <person name="Brown A."/>
            <person name="Cahill P."/>
            <person name="Channer S."/>
            <person name="Cheshatsang Y."/>
            <person name="Chuda L."/>
            <person name="Citroen M."/>
            <person name="Collymore A."/>
            <person name="Cooke P."/>
            <person name="Costello M."/>
            <person name="D'Aco K."/>
            <person name="Daza R."/>
            <person name="De Haan G."/>
            <person name="DeGray S."/>
            <person name="DeMaso C."/>
            <person name="Dhargay N."/>
            <person name="Dooley K."/>
            <person name="Dooley E."/>
            <person name="Doricent M."/>
            <person name="Dorje P."/>
            <person name="Dorjee K."/>
            <person name="Dupes A."/>
            <person name="Elong R."/>
            <person name="Falk J."/>
            <person name="Farina A."/>
            <person name="Faro S."/>
            <person name="Ferguson D."/>
            <person name="Fisher S."/>
            <person name="Foley C.D."/>
            <person name="Franke A."/>
            <person name="Friedrich D."/>
            <person name="Gadbois L."/>
            <person name="Gearin G."/>
            <person name="Gearin C.R."/>
            <person name="Giannoukos G."/>
            <person name="Goode T."/>
            <person name="Graham J."/>
            <person name="Grandbois E."/>
            <person name="Grewal S."/>
            <person name="Gyaltsen K."/>
            <person name="Hafez N."/>
            <person name="Hagos B."/>
            <person name="Hall J."/>
            <person name="Henson C."/>
            <person name="Hollinger A."/>
            <person name="Honan T."/>
            <person name="Huard M.D."/>
            <person name="Hughes L."/>
            <person name="Hurhula B."/>
            <person name="Husby M.E."/>
            <person name="Kamat A."/>
            <person name="Kanga B."/>
            <person name="Kashin S."/>
            <person name="Khazanovich D."/>
            <person name="Kisner P."/>
            <person name="Lance K."/>
            <person name="Lara M."/>
            <person name="Lee W."/>
            <person name="Lennon N."/>
            <person name="Letendre F."/>
            <person name="LeVine R."/>
            <person name="Lipovsky A."/>
            <person name="Liu X."/>
            <person name="Liu J."/>
            <person name="Liu S."/>
            <person name="Lokyitsang T."/>
            <person name="Lokyitsang Y."/>
            <person name="Lubonja R."/>
            <person name="Lui A."/>
            <person name="MacDonald P."/>
            <person name="Magnisalis V."/>
            <person name="Maru K."/>
            <person name="Matthews C."/>
            <person name="McCusker W."/>
            <person name="McDonough S."/>
            <person name="Mehta T."/>
            <person name="Meldrim J."/>
            <person name="Meneus L."/>
            <person name="Mihai O."/>
            <person name="Mihalev A."/>
            <person name="Mihova T."/>
            <person name="Mittelman R."/>
            <person name="Mlenga V."/>
            <person name="Montmayeur A."/>
            <person name="Mulrain L."/>
            <person name="Navidi A."/>
            <person name="Naylor J."/>
            <person name="Negash T."/>
            <person name="Nguyen T."/>
            <person name="Nguyen N."/>
            <person name="Nicol R."/>
            <person name="Norbu C."/>
            <person name="Norbu N."/>
            <person name="Novod N."/>
            <person name="O'Neill B."/>
            <person name="Osman S."/>
            <person name="Markiewicz E."/>
            <person name="Oyono O.L."/>
            <person name="Patti C."/>
            <person name="Phunkhang P."/>
            <person name="Pierre F."/>
            <person name="Priest M."/>
            <person name="Raghuraman S."/>
            <person name="Rege F."/>
            <person name="Reyes R."/>
            <person name="Rise C."/>
            <person name="Rogov P."/>
            <person name="Ross K."/>
            <person name="Ryan E."/>
            <person name="Settipalli S."/>
            <person name="Shea T."/>
            <person name="Sherpa N."/>
            <person name="Shi L."/>
            <person name="Shih D."/>
            <person name="Sparrow T."/>
            <person name="Spaulding J."/>
            <person name="Stalker J."/>
            <person name="Stange-Thomann N."/>
            <person name="Stavropoulos S."/>
            <person name="Stone C."/>
            <person name="Strader C."/>
            <person name="Tesfaye S."/>
            <person name="Thomson T."/>
            <person name="Thoulutsang Y."/>
            <person name="Thoulutsang D."/>
            <person name="Topham K."/>
            <person name="Topping I."/>
            <person name="Tsamla T."/>
            <person name="Vassiliev H."/>
            <person name="Vo A."/>
            <person name="Wangchuk T."/>
            <person name="Wangdi T."/>
            <person name="Weiand M."/>
            <person name="Wilkinson J."/>
            <person name="Wilson A."/>
            <person name="Yadav S."/>
            <person name="Young G."/>
            <person name="Yu Q."/>
            <person name="Zembek L."/>
            <person name="Zhong D."/>
            <person name="Zimmer A."/>
            <person name="Zwirko Z."/>
            <person name="Jaffe D.B."/>
            <person name="Alvarez P."/>
            <person name="Brockman W."/>
            <person name="Butler J."/>
            <person name="Chin C."/>
            <person name="Gnerre S."/>
            <person name="Grabherr M."/>
            <person name="Kleber M."/>
            <person name="Mauceli E."/>
            <person name="MacCallum I."/>
        </authorList>
    </citation>
    <scope>NUCLEOTIDE SEQUENCE [LARGE SCALE GENOMIC DNA]</scope>
    <source>
        <strain evidence="2">white501</strain>
    </source>
</reference>
<proteinExistence type="predicted"/>
<dbReference type="Proteomes" id="UP000000304">
    <property type="component" value="Chromosome 3L"/>
</dbReference>
<dbReference type="HOGENOM" id="CLU_2690486_0_0_1"/>
<dbReference type="AlphaFoldDB" id="B4QRY9"/>
<keyword evidence="2" id="KW-1185">Reference proteome</keyword>
<evidence type="ECO:0000313" key="2">
    <source>
        <dbReference type="Proteomes" id="UP000000304"/>
    </source>
</evidence>
<name>B4QRY9_DROSI</name>
<protein>
    <submittedName>
        <fullName evidence="1">GD12191</fullName>
    </submittedName>
</protein>
<accession>B4QRY9</accession>
<organism evidence="1 2">
    <name type="scientific">Drosophila simulans</name>
    <name type="common">Fruit fly</name>
    <dbReference type="NCBI Taxonomy" id="7240"/>
    <lineage>
        <taxon>Eukaryota</taxon>
        <taxon>Metazoa</taxon>
        <taxon>Ecdysozoa</taxon>
        <taxon>Arthropoda</taxon>
        <taxon>Hexapoda</taxon>
        <taxon>Insecta</taxon>
        <taxon>Pterygota</taxon>
        <taxon>Neoptera</taxon>
        <taxon>Endopterygota</taxon>
        <taxon>Diptera</taxon>
        <taxon>Brachycera</taxon>
        <taxon>Muscomorpha</taxon>
        <taxon>Ephydroidea</taxon>
        <taxon>Drosophilidae</taxon>
        <taxon>Drosophila</taxon>
        <taxon>Sophophora</taxon>
    </lineage>
</organism>